<dbReference type="EMBL" id="AYSA01000723">
    <property type="protein sequence ID" value="ESZ89984.1"/>
    <property type="molecule type" value="Genomic_DNA"/>
</dbReference>
<dbReference type="STRING" id="1432307.W9C4Z5"/>
<dbReference type="OrthoDB" id="276388at2759"/>
<evidence type="ECO:0008006" key="4">
    <source>
        <dbReference type="Google" id="ProtNLM"/>
    </source>
</evidence>
<sequence length="651" mass="71115">MNAQMNSYPSPPGYSEISESPQSRAGAKPSQIRRKPITPRSITATSSESNIIDLTKYGQDIRGNGATEGSSNINAALASGSQSLAVPITLADFETLQTTSTSTNIERTVSAPAAPLNLPNFDSLPGNTSETISEPSSTPSASSASSYVSKAYQEARHFAGGLIAHPSESTKHFSILRHSHGLVFYQGSSTTLAVSIFSDAPLPAGRQVWLQNKGWSGNTGMRLKAIVGNNGDWLNVTPSMAISPSQLKASDERAWQRDIKKFMKKTQHPKHILRETLVVRIPVSASDGYFHLVLCPNDKKKVLCPSPVFRILSASVTPASIRGASLSTLPLELGALAMTTYANNTIGKLISPVTSAAEKVAHPFMPSVAKKEAVMKLYGKSGTEDMVRSTVTNGNIQYHGIRSFSYNQAGSEESESGPSPPYPICFVARSEMGTSDADYFSMPTMNLSGIAEHISHQLRGHYCAWVRQRPGNGHTNIDSEWSQTVISSLPIQASGFSRATISQASRRIFKIHFISDQFEPHFYNHKNLDVKIMGFIRHDTLSNFSDPNLNTNHDHHHDLEEEVVASLNDIIFAQIILDQPLYAPENMGQMEWSTRGVLERATTGYAEVRLAAQRRVDRVPLGRLGLRMEVDGMRDRERGVGGLVNGFYVVR</sequence>
<proteinExistence type="predicted"/>
<keyword evidence="3" id="KW-1185">Reference proteome</keyword>
<evidence type="ECO:0000256" key="1">
    <source>
        <dbReference type="SAM" id="MobiDB-lite"/>
    </source>
</evidence>
<protein>
    <recommendedName>
        <fullName evidence="4">LipA and NB-ARC domain protein</fullName>
    </recommendedName>
</protein>
<name>W9C4Z5_SCLBF</name>
<gene>
    <name evidence="2" type="ORF">SBOR_9635</name>
</gene>
<comment type="caution">
    <text evidence="2">The sequence shown here is derived from an EMBL/GenBank/DDBJ whole genome shotgun (WGS) entry which is preliminary data.</text>
</comment>
<feature type="compositionally biased region" description="Low complexity" evidence="1">
    <location>
        <begin position="129"/>
        <end position="143"/>
    </location>
</feature>
<evidence type="ECO:0000313" key="2">
    <source>
        <dbReference type="EMBL" id="ESZ89984.1"/>
    </source>
</evidence>
<evidence type="ECO:0000313" key="3">
    <source>
        <dbReference type="Proteomes" id="UP000019487"/>
    </source>
</evidence>
<dbReference type="Proteomes" id="UP000019487">
    <property type="component" value="Unassembled WGS sequence"/>
</dbReference>
<feature type="region of interest" description="Disordered" evidence="1">
    <location>
        <begin position="1"/>
        <end position="46"/>
    </location>
</feature>
<feature type="region of interest" description="Disordered" evidence="1">
    <location>
        <begin position="104"/>
        <end position="143"/>
    </location>
</feature>
<accession>W9C4Z5</accession>
<dbReference type="HOGENOM" id="CLU_022880_0_0_1"/>
<organism evidence="2 3">
    <name type="scientific">Sclerotinia borealis (strain F-4128)</name>
    <dbReference type="NCBI Taxonomy" id="1432307"/>
    <lineage>
        <taxon>Eukaryota</taxon>
        <taxon>Fungi</taxon>
        <taxon>Dikarya</taxon>
        <taxon>Ascomycota</taxon>
        <taxon>Pezizomycotina</taxon>
        <taxon>Leotiomycetes</taxon>
        <taxon>Helotiales</taxon>
        <taxon>Sclerotiniaceae</taxon>
        <taxon>Sclerotinia</taxon>
    </lineage>
</organism>
<reference evidence="2 3" key="1">
    <citation type="journal article" date="2014" name="Genome Announc.">
        <title>Draft genome sequence of Sclerotinia borealis, a psychrophilic plant pathogenic fungus.</title>
        <authorList>
            <person name="Mardanov A.V."/>
            <person name="Beletsky A.V."/>
            <person name="Kadnikov V.V."/>
            <person name="Ignatov A.N."/>
            <person name="Ravin N.V."/>
        </authorList>
    </citation>
    <scope>NUCLEOTIDE SEQUENCE [LARGE SCALE GENOMIC DNA]</scope>
    <source>
        <strain evidence="3">F-4157</strain>
    </source>
</reference>
<dbReference type="AlphaFoldDB" id="W9C4Z5"/>